<dbReference type="OMA" id="MEINMAG"/>
<name>A0A0P0FM33_BACT4</name>
<feature type="signal peptide" evidence="1">
    <location>
        <begin position="1"/>
        <end position="23"/>
    </location>
</feature>
<evidence type="ECO:0000313" key="5">
    <source>
        <dbReference type="Proteomes" id="UP000436858"/>
    </source>
</evidence>
<dbReference type="EMBL" id="WCRY01000003">
    <property type="protein sequence ID" value="KAB4486172.1"/>
    <property type="molecule type" value="Genomic_DNA"/>
</dbReference>
<sequence>MRNSKVTSMLVVLMFLLVTGIQAQTVTPSKKYITKELNNVSNFSSISVLGSPDVEYRQSNGSKTTVSIYGSDNLVDLLEVSTVNGVLQVNIKKGVKILSGERRLKVIASSPSLNQVNIKGSADVYLKGAIKGNDLNLNIAGSGDIEAENLQYTNIFALVKGSGDIDLKNVKATTVMSEVNGSGDINIKGSAQKATLTVNGSGDISAEKLAATNVVATVAGSGDIVCYASRQLDARVSGSGDIEYKGSPSVVNKQGKKNSITGK</sequence>
<dbReference type="AlphaFoldDB" id="A0A0P0FM33"/>
<gene>
    <name evidence="4" type="ORF">GAN91_04555</name>
    <name evidence="3" type="ORF">GAO51_01330</name>
</gene>
<dbReference type="Gene3D" id="2.160.20.120">
    <property type="match status" value="2"/>
</dbReference>
<feature type="domain" description="Putative auto-transporter adhesin head GIN" evidence="2">
    <location>
        <begin position="149"/>
        <end position="248"/>
    </location>
</feature>
<dbReference type="InterPro" id="IPR021255">
    <property type="entry name" value="DUF2807"/>
</dbReference>
<accession>A0A0P0FM33</accession>
<dbReference type="RefSeq" id="WP_011107567.1">
    <property type="nucleotide sequence ID" value="NZ_CAXKYD010000001.1"/>
</dbReference>
<protein>
    <submittedName>
        <fullName evidence="3">DUF2807 domain-containing protein</fullName>
    </submittedName>
</protein>
<dbReference type="Proteomes" id="UP000440614">
    <property type="component" value="Unassembled WGS sequence"/>
</dbReference>
<dbReference type="PANTHER" id="PTHR39200:SF1">
    <property type="entry name" value="AUTO-TRANSPORTER ADHESIN HEAD GIN DOMAIN-CONTAINING PROTEIN-RELATED"/>
    <property type="match status" value="1"/>
</dbReference>
<dbReference type="DNASU" id="1073961"/>
<evidence type="ECO:0000313" key="4">
    <source>
        <dbReference type="EMBL" id="KAB4486172.1"/>
    </source>
</evidence>
<dbReference type="KEGG" id="btho:Btheta7330_02622"/>
<proteinExistence type="predicted"/>
<feature type="chain" id="PRO_5014033053" evidence="1">
    <location>
        <begin position="24"/>
        <end position="263"/>
    </location>
</feature>
<dbReference type="Proteomes" id="UP000436858">
    <property type="component" value="Unassembled WGS sequence"/>
</dbReference>
<dbReference type="Pfam" id="PF10988">
    <property type="entry name" value="DUF2807"/>
    <property type="match status" value="1"/>
</dbReference>
<dbReference type="EMBL" id="WCSY01000001">
    <property type="protein sequence ID" value="KAB4316143.1"/>
    <property type="molecule type" value="Genomic_DNA"/>
</dbReference>
<evidence type="ECO:0000259" key="2">
    <source>
        <dbReference type="Pfam" id="PF10988"/>
    </source>
</evidence>
<keyword evidence="1" id="KW-0732">Signal</keyword>
<comment type="caution">
    <text evidence="3">The sequence shown here is derived from an EMBL/GenBank/DDBJ whole genome shotgun (WGS) entry which is preliminary data.</text>
</comment>
<dbReference type="GeneID" id="60926983"/>
<dbReference type="PANTHER" id="PTHR39200">
    <property type="entry name" value="HYPOTHETICAL EXPORTED PROTEIN"/>
    <property type="match status" value="1"/>
</dbReference>
<evidence type="ECO:0000256" key="1">
    <source>
        <dbReference type="SAM" id="SignalP"/>
    </source>
</evidence>
<organism evidence="3 6">
    <name type="scientific">Bacteroides thetaiotaomicron</name>
    <dbReference type="NCBI Taxonomy" id="818"/>
    <lineage>
        <taxon>Bacteria</taxon>
        <taxon>Pseudomonadati</taxon>
        <taxon>Bacteroidota</taxon>
        <taxon>Bacteroidia</taxon>
        <taxon>Bacteroidales</taxon>
        <taxon>Bacteroidaceae</taxon>
        <taxon>Bacteroides</taxon>
    </lineage>
</organism>
<evidence type="ECO:0000313" key="6">
    <source>
        <dbReference type="Proteomes" id="UP000440614"/>
    </source>
</evidence>
<evidence type="ECO:0000313" key="3">
    <source>
        <dbReference type="EMBL" id="KAB4316143.1"/>
    </source>
</evidence>
<reference evidence="5 6" key="1">
    <citation type="journal article" date="2019" name="Nat. Med.">
        <title>A library of human gut bacterial isolates paired with longitudinal multiomics data enables mechanistic microbiome research.</title>
        <authorList>
            <person name="Poyet M."/>
            <person name="Groussin M."/>
            <person name="Gibbons S.M."/>
            <person name="Avila-Pacheco J."/>
            <person name="Jiang X."/>
            <person name="Kearney S.M."/>
            <person name="Perrotta A.R."/>
            <person name="Berdy B."/>
            <person name="Zhao S."/>
            <person name="Lieberman T.D."/>
            <person name="Swanson P.K."/>
            <person name="Smith M."/>
            <person name="Roesemann S."/>
            <person name="Alexander J.E."/>
            <person name="Rich S.A."/>
            <person name="Livny J."/>
            <person name="Vlamakis H."/>
            <person name="Clish C."/>
            <person name="Bullock K."/>
            <person name="Deik A."/>
            <person name="Scott J."/>
            <person name="Pierce K.A."/>
            <person name="Xavier R.J."/>
            <person name="Alm E.J."/>
        </authorList>
    </citation>
    <scope>NUCLEOTIDE SEQUENCE [LARGE SCALE GENOMIC DNA]</scope>
    <source>
        <strain evidence="4 5">BIOML-A162</strain>
        <strain evidence="3 6">BIOML-A188</strain>
    </source>
</reference>